<feature type="domain" description="Ig-like" evidence="3">
    <location>
        <begin position="528"/>
        <end position="603"/>
    </location>
</feature>
<dbReference type="Gene3D" id="2.60.40.10">
    <property type="entry name" value="Immunoglobulins"/>
    <property type="match status" value="2"/>
</dbReference>
<gene>
    <name evidence="4" type="ORF">ACFOOI_21845</name>
</gene>
<dbReference type="InterPro" id="IPR055015">
    <property type="entry name" value="GCX_COOH"/>
</dbReference>
<accession>A0ABV7Z4R3</accession>
<name>A0ABV7Z4R3_9BACT</name>
<proteinExistence type="predicted"/>
<protein>
    <submittedName>
        <fullName evidence="4">Sialate O-acetylesterase</fullName>
    </submittedName>
</protein>
<organism evidence="4 5">
    <name type="scientific">Lacihabitans lacunae</name>
    <dbReference type="NCBI Taxonomy" id="1028214"/>
    <lineage>
        <taxon>Bacteria</taxon>
        <taxon>Pseudomonadati</taxon>
        <taxon>Bacteroidota</taxon>
        <taxon>Cytophagia</taxon>
        <taxon>Cytophagales</taxon>
        <taxon>Leadbetterellaceae</taxon>
        <taxon>Lacihabitans</taxon>
    </lineage>
</organism>
<feature type="domain" description="Sialate O-acetylesterase" evidence="2">
    <location>
        <begin position="95"/>
        <end position="310"/>
    </location>
</feature>
<dbReference type="Pfam" id="PF19081">
    <property type="entry name" value="Ig_7"/>
    <property type="match status" value="5"/>
</dbReference>
<evidence type="ECO:0000313" key="4">
    <source>
        <dbReference type="EMBL" id="MFC3813322.1"/>
    </source>
</evidence>
<dbReference type="Pfam" id="PF03629">
    <property type="entry name" value="SASA"/>
    <property type="match status" value="1"/>
</dbReference>
<dbReference type="InterPro" id="IPR044023">
    <property type="entry name" value="Ig_7"/>
</dbReference>
<evidence type="ECO:0000259" key="2">
    <source>
        <dbReference type="Pfam" id="PF03629"/>
    </source>
</evidence>
<evidence type="ECO:0000313" key="5">
    <source>
        <dbReference type="Proteomes" id="UP001595616"/>
    </source>
</evidence>
<dbReference type="SUPFAM" id="SSF52266">
    <property type="entry name" value="SGNH hydrolase"/>
    <property type="match status" value="1"/>
</dbReference>
<dbReference type="Proteomes" id="UP001595616">
    <property type="component" value="Unassembled WGS sequence"/>
</dbReference>
<keyword evidence="5" id="KW-1185">Reference proteome</keyword>
<comment type="caution">
    <text evidence="4">The sequence shown here is derived from an EMBL/GenBank/DDBJ whole genome shotgun (WGS) entry which is preliminary data.</text>
</comment>
<evidence type="ECO:0000256" key="1">
    <source>
        <dbReference type="ARBA" id="ARBA00022801"/>
    </source>
</evidence>
<feature type="domain" description="Ig-like" evidence="3">
    <location>
        <begin position="1172"/>
        <end position="1252"/>
    </location>
</feature>
<keyword evidence="1" id="KW-0378">Hydrolase</keyword>
<feature type="domain" description="Ig-like" evidence="3">
    <location>
        <begin position="607"/>
        <end position="685"/>
    </location>
</feature>
<feature type="domain" description="Ig-like" evidence="3">
    <location>
        <begin position="1090"/>
        <end position="1168"/>
    </location>
</feature>
<dbReference type="InterPro" id="IPR005181">
    <property type="entry name" value="SASA"/>
</dbReference>
<dbReference type="InterPro" id="IPR013783">
    <property type="entry name" value="Ig-like_fold"/>
</dbReference>
<evidence type="ECO:0000259" key="3">
    <source>
        <dbReference type="Pfam" id="PF19081"/>
    </source>
</evidence>
<reference evidence="5" key="1">
    <citation type="journal article" date="2019" name="Int. J. Syst. Evol. Microbiol.">
        <title>The Global Catalogue of Microorganisms (GCM) 10K type strain sequencing project: providing services to taxonomists for standard genome sequencing and annotation.</title>
        <authorList>
            <consortium name="The Broad Institute Genomics Platform"/>
            <consortium name="The Broad Institute Genome Sequencing Center for Infectious Disease"/>
            <person name="Wu L."/>
            <person name="Ma J."/>
        </authorList>
    </citation>
    <scope>NUCLEOTIDE SEQUENCE [LARGE SCALE GENOMIC DNA]</scope>
    <source>
        <strain evidence="5">CECT 7956</strain>
    </source>
</reference>
<dbReference type="RefSeq" id="WP_379840310.1">
    <property type="nucleotide sequence ID" value="NZ_JBHRYQ010000002.1"/>
</dbReference>
<feature type="domain" description="Ig-like" evidence="3">
    <location>
        <begin position="442"/>
        <end position="525"/>
    </location>
</feature>
<dbReference type="InterPro" id="IPR036514">
    <property type="entry name" value="SGNH_hydro_sf"/>
</dbReference>
<sequence>MQILGRDVTTDKGSFTIAGTVKNNVNNISAIRITVKRAGSPYSQTILPLTYVGNIANFTHTGTIDAELVNYSITVESQIGSSFTLERSITNVVAGDVFVVSGQSNGEARSFSGSANANASPFIRTFSGNQISGSAVLSTSSWFEGNGDTWNSAASVGQWGLKLAKLLMDDLQVPIAIFNGGHAGKPISHFARPLDYQTSLNSNYGRLFFRLNTTGLRPFVKAILWAQGESDGRNGLATAAYKNNFTQLNNNWKEDFPNIQHTYIFQTKNGCNTNPHLIKEAQRQIAIENSSISIMQTDAIQQFSDNCHFPFANGYEKFASRILPLLKRDIYGQNPTGVIDIPEITCAYLQSSTQLVVSTNTGNLYAGNGFANFQLSSSTGANITNIDVSGNNIIFTLSQHPGTATISYLGSKSPIDPDNRYVTNSAGLELVCFYQYPVALSPPEPIITSTTSAERCGSGSIILQATANYNGIIHWFATPSSETPLGSGNSFTTPSLTNTTTYYVSSLCSGDYSHPKVAVTATIKPLPSIVSTTPSSSCGGNVLLKATTDNGQVRWYEAPNGGTTLAIGNDFTTRILNKSTTYYAEAINNGCASATRTPVTATIYTLPEAPITGGNRATCAKSATTLVAIATSAENTTIEWYDAASGGNVVSNPSLSAIGSVTYYAASKSVNNCISQYRTPIKLTIAADADCFEDGGYVACNAPTTYFHQSVNMKGLFDWHEHGNAVEVKPGAVVNFSNGFSYTFGNHATCFTNNGLWLASSEAMHYFKGIGDNLISGSTAPKFYQANFSNVVNKMYIHNQQGIEIRTLLNFENGITATLRSKHDLGAIKFLEQANYSGQMNTQRYVDGYVSKSGIAPFTFPVGHKGNYRPLKIENGSDNTRTISTAWIEGDPNTINSTKDGLIHQTNKYDTNDLKVVSTIGQWDWIVNRGNATGTVVSVVLPENISSFAEAPRLRLVGWKGSQWVNLSANNGAIDGWLSGTMVANISAIGIGKACDKIRIIQQPIASSYCKNAPAQPISISTNESNLSYQWYLYTSLENQVPIEIVGATNATFTPPTNIAGIFYYQVKVYSENTCETFSEKIKLTINDLPTITTTKAGEGCVGSSIKLAAISNLGTIKWYETPTNQVPLASGNTFETPPLNATKSFYAEAIHNECISAERTLIVATVNDPLPSITSITPAQRCGKGSVSLQATGNNNAVVHWYASPSSVSPLATGSSYSTAPLEANTTFYVSALNSCGFSTPRTAVIATINPLPNLASTSNAPICAGQDLEVSVTPTAGSIYSWSGPNNFTNSNSTWNLSKATTRASGIYTLSVNLNGCTASTTIVNVVNTAPEVNATSPVAVCAGSPLQLNVNITNGANHSWMGPNGFNSVAKNPTVSELATVAMAGTYSLVVGLGSCTVNAQVLITINPNPELVINNLNTSGNGYFDITDPNITAGNTLPVGTILTYFTNPICTDVLATPNAITSSGTYYIKATSLAGCIDIEPIVVNLCGSISNLISPIDDYSSGTQIKTANSKISAANKITGAAKVTYRSAQAIELTPGFFAASGTVFLAENRACN</sequence>
<dbReference type="EMBL" id="JBHRYQ010000002">
    <property type="protein sequence ID" value="MFC3813322.1"/>
    <property type="molecule type" value="Genomic_DNA"/>
</dbReference>
<dbReference type="Gene3D" id="3.40.50.1110">
    <property type="entry name" value="SGNH hydrolase"/>
    <property type="match status" value="1"/>
</dbReference>
<dbReference type="NCBIfam" id="NF045639">
    <property type="entry name" value="GCX_COOH"/>
    <property type="match status" value="1"/>
</dbReference>